<geneLocation type="plasmid" evidence="2">
    <name>unnamed</name>
</geneLocation>
<reference evidence="2 3" key="1">
    <citation type="submission" date="2022-03" db="EMBL/GenBank/DDBJ databases">
        <title>Rhizobium SSM4.3 sp. nov., isolated from Sediment (Gouqi Island).</title>
        <authorList>
            <person name="Chen G."/>
        </authorList>
    </citation>
    <scope>NUCLEOTIDE SEQUENCE [LARGE SCALE GENOMIC DNA]</scope>
    <source>
        <strain evidence="2 3">SSM4.3</strain>
        <plasmid evidence="2">unnamed</plasmid>
    </source>
</reference>
<proteinExistence type="predicted"/>
<dbReference type="RefSeq" id="WP_245135330.1">
    <property type="nucleotide sequence ID" value="NZ_CP128477.1"/>
</dbReference>
<sequence>MSALFQVIQEEFETNLAALSAVVGTFSGPATVSAKARVAAANSVTLLLAATFEEFTREMARTYAKCVVASCRGIDEIPHKLLAQAWKRSMDGLSKLQFDTPTKRQNSVNAIHTRYTDVFDFTNGDLSKDIYTTLIHNENNMRPSQINQLFAVSNLSNLCHLICNDKPLLEHFETHDQGAAHGALLRDLDEFMDRRNDVAHAIAMSSSSGPDQLMKDIDLFRCIGQAMANTLISIAPQPYAAPEEVNLETSPTPQEVAEAPVGFTRRLINYISGGQRSPN</sequence>
<dbReference type="EMBL" id="JALAYX010000001">
    <property type="protein sequence ID" value="MCJ8237777.1"/>
    <property type="molecule type" value="Genomic_DNA"/>
</dbReference>
<feature type="domain" description="RiboL-PSP-HEPN" evidence="1">
    <location>
        <begin position="41"/>
        <end position="229"/>
    </location>
</feature>
<organism evidence="2 3">
    <name type="scientific">Peteryoungia algae</name>
    <dbReference type="NCBI Taxonomy" id="2919917"/>
    <lineage>
        <taxon>Bacteria</taxon>
        <taxon>Pseudomonadati</taxon>
        <taxon>Pseudomonadota</taxon>
        <taxon>Alphaproteobacteria</taxon>
        <taxon>Hyphomicrobiales</taxon>
        <taxon>Rhizobiaceae</taxon>
        <taxon>Peteryoungia</taxon>
    </lineage>
</organism>
<gene>
    <name evidence="2" type="ORF">MKJ03_05515</name>
</gene>
<name>A0ABT0CX73_9HYPH</name>
<protein>
    <submittedName>
        <fullName evidence="2">HEPN domain-containing protein</fullName>
    </submittedName>
</protein>
<keyword evidence="3" id="KW-1185">Reference proteome</keyword>
<evidence type="ECO:0000259" key="1">
    <source>
        <dbReference type="Pfam" id="PF18735"/>
    </source>
</evidence>
<dbReference type="Pfam" id="PF18735">
    <property type="entry name" value="HEPN_RiboL-PSP"/>
    <property type="match status" value="1"/>
</dbReference>
<evidence type="ECO:0000313" key="3">
    <source>
        <dbReference type="Proteomes" id="UP001522662"/>
    </source>
</evidence>
<accession>A0ABT0CX73</accession>
<dbReference type="InterPro" id="IPR041519">
    <property type="entry name" value="HEPN_RiboL-PSP"/>
</dbReference>
<comment type="caution">
    <text evidence="2">The sequence shown here is derived from an EMBL/GenBank/DDBJ whole genome shotgun (WGS) entry which is preliminary data.</text>
</comment>
<dbReference type="Proteomes" id="UP001522662">
    <property type="component" value="Unassembled WGS sequence"/>
</dbReference>
<keyword evidence="2" id="KW-0614">Plasmid</keyword>
<evidence type="ECO:0000313" key="2">
    <source>
        <dbReference type="EMBL" id="MCJ8237777.1"/>
    </source>
</evidence>